<dbReference type="GO" id="GO:0005516">
    <property type="term" value="F:calmodulin binding"/>
    <property type="evidence" value="ECO:0007669"/>
    <property type="project" value="TreeGrafter"/>
</dbReference>
<evidence type="ECO:0000259" key="4">
    <source>
        <dbReference type="PROSITE" id="PS50835"/>
    </source>
</evidence>
<feature type="chain" id="PRO_5038757544" description="Ig-like domain-containing protein" evidence="3">
    <location>
        <begin position="23"/>
        <end position="968"/>
    </location>
</feature>
<dbReference type="SUPFAM" id="SSF48726">
    <property type="entry name" value="Immunoglobulin"/>
    <property type="match status" value="1"/>
</dbReference>
<organism evidence="5 6">
    <name type="scientific">Hemibagrus wyckioides</name>
    <dbReference type="NCBI Taxonomy" id="337641"/>
    <lineage>
        <taxon>Eukaryota</taxon>
        <taxon>Metazoa</taxon>
        <taxon>Chordata</taxon>
        <taxon>Craniata</taxon>
        <taxon>Vertebrata</taxon>
        <taxon>Euteleostomi</taxon>
        <taxon>Actinopterygii</taxon>
        <taxon>Neopterygii</taxon>
        <taxon>Teleostei</taxon>
        <taxon>Ostariophysi</taxon>
        <taxon>Siluriformes</taxon>
        <taxon>Bagridae</taxon>
        <taxon>Hemibagrus</taxon>
    </lineage>
</organism>
<feature type="domain" description="Ig-like" evidence="4">
    <location>
        <begin position="130"/>
        <end position="221"/>
    </location>
</feature>
<reference evidence="5 6" key="1">
    <citation type="submission" date="2021-06" db="EMBL/GenBank/DDBJ databases">
        <title>Chromosome-level genome assembly of the red-tail catfish (Hemibagrus wyckioides).</title>
        <authorList>
            <person name="Shao F."/>
        </authorList>
    </citation>
    <scope>NUCLEOTIDE SEQUENCE [LARGE SCALE GENOMIC DNA]</scope>
    <source>
        <strain evidence="5">EC202008001</strain>
        <tissue evidence="5">Blood</tissue>
    </source>
</reference>
<gene>
    <name evidence="5" type="ORF">KOW79_014944</name>
</gene>
<comment type="caution">
    <text evidence="5">The sequence shown here is derived from an EMBL/GenBank/DDBJ whole genome shotgun (WGS) entry which is preliminary data.</text>
</comment>
<feature type="coiled-coil region" evidence="1">
    <location>
        <begin position="546"/>
        <end position="576"/>
    </location>
</feature>
<dbReference type="CDD" id="cd12100">
    <property type="entry name" value="DD_CABYR_SP17"/>
    <property type="match status" value="1"/>
</dbReference>
<dbReference type="SMART" id="SM00409">
    <property type="entry name" value="IG"/>
    <property type="match status" value="2"/>
</dbReference>
<keyword evidence="6" id="KW-1185">Reference proteome</keyword>
<feature type="region of interest" description="Disordered" evidence="2">
    <location>
        <begin position="505"/>
        <end position="529"/>
    </location>
</feature>
<evidence type="ECO:0000256" key="2">
    <source>
        <dbReference type="SAM" id="MobiDB-lite"/>
    </source>
</evidence>
<feature type="signal peptide" evidence="3">
    <location>
        <begin position="1"/>
        <end position="22"/>
    </location>
</feature>
<evidence type="ECO:0000256" key="3">
    <source>
        <dbReference type="SAM" id="SignalP"/>
    </source>
</evidence>
<dbReference type="Gene3D" id="2.60.40.10">
    <property type="entry name" value="Immunoglobulins"/>
    <property type="match status" value="1"/>
</dbReference>
<dbReference type="InterPro" id="IPR007110">
    <property type="entry name" value="Ig-like_dom"/>
</dbReference>
<dbReference type="EMBL" id="JAHKSW010000017">
    <property type="protein sequence ID" value="KAG7322086.1"/>
    <property type="molecule type" value="Genomic_DNA"/>
</dbReference>
<dbReference type="Proteomes" id="UP000824219">
    <property type="component" value="Linkage Group LG17"/>
</dbReference>
<dbReference type="PANTHER" id="PTHR10699:SF11">
    <property type="entry name" value="IGLOO, ISOFORM A"/>
    <property type="match status" value="1"/>
</dbReference>
<feature type="region of interest" description="Disordered" evidence="2">
    <location>
        <begin position="779"/>
        <end position="968"/>
    </location>
</feature>
<keyword evidence="3" id="KW-0732">Signal</keyword>
<keyword evidence="1" id="KW-0175">Coiled coil</keyword>
<evidence type="ECO:0000256" key="1">
    <source>
        <dbReference type="SAM" id="Coils"/>
    </source>
</evidence>
<dbReference type="AlphaFoldDB" id="A0A9D3SF60"/>
<dbReference type="InterPro" id="IPR003599">
    <property type="entry name" value="Ig_sub"/>
</dbReference>
<dbReference type="InterPro" id="IPR003117">
    <property type="entry name" value="cAMP_dep_PK_reg_su_I/II_a/b"/>
</dbReference>
<dbReference type="InterPro" id="IPR047579">
    <property type="entry name" value="DD_CABYR_SP17"/>
</dbReference>
<dbReference type="InterPro" id="IPR036179">
    <property type="entry name" value="Ig-like_dom_sf"/>
</dbReference>
<dbReference type="Gene3D" id="1.20.890.10">
    <property type="entry name" value="cAMP-dependent protein kinase regulatory subunit, dimerization-anchoring domain"/>
    <property type="match status" value="1"/>
</dbReference>
<dbReference type="SMART" id="SM00394">
    <property type="entry name" value="RIIa"/>
    <property type="match status" value="1"/>
</dbReference>
<feature type="compositionally biased region" description="Polar residues" evidence="2">
    <location>
        <begin position="443"/>
        <end position="465"/>
    </location>
</feature>
<feature type="compositionally biased region" description="Basic and acidic residues" evidence="2">
    <location>
        <begin position="930"/>
        <end position="947"/>
    </location>
</feature>
<feature type="compositionally biased region" description="Polar residues" evidence="2">
    <location>
        <begin position="860"/>
        <end position="869"/>
    </location>
</feature>
<protein>
    <recommendedName>
        <fullName evidence="4">Ig-like domain-containing protein</fullName>
    </recommendedName>
</protein>
<proteinExistence type="predicted"/>
<evidence type="ECO:0000313" key="6">
    <source>
        <dbReference type="Proteomes" id="UP000824219"/>
    </source>
</evidence>
<dbReference type="PROSITE" id="PS50835">
    <property type="entry name" value="IG_LIKE"/>
    <property type="match status" value="1"/>
</dbReference>
<dbReference type="SUPFAM" id="SSF47391">
    <property type="entry name" value="Dimerization-anchoring domain of cAMP-dependent PK regulatory subunit"/>
    <property type="match status" value="1"/>
</dbReference>
<feature type="compositionally biased region" description="Polar residues" evidence="2">
    <location>
        <begin position="783"/>
        <end position="792"/>
    </location>
</feature>
<accession>A0A9D3SF60</accession>
<feature type="region of interest" description="Disordered" evidence="2">
    <location>
        <begin position="442"/>
        <end position="468"/>
    </location>
</feature>
<evidence type="ECO:0000313" key="5">
    <source>
        <dbReference type="EMBL" id="KAG7322086.1"/>
    </source>
</evidence>
<sequence>MFMFLPHVAFLLLHFGIKDAVCRKTDKIPDVIKVRLGGQLTLDCTYNCSSGFVRGEWRCGNMPACTTFLWSVQEKNISEDLCIVSLETLNLTVEQTSYNYSCFSVKTDHQDLPHNLERLISLQIQGPVIPREIALDIEVEIYQNQKKINLSSYSIQVPVGDKLKLECISTNQLCEGQWMRDDANLTEDISGSLLEWNEITEEDGGTYTCYTNQLCTSQRISVVIDVVKTNEFGWIRPLAAAALSVAVMLLFLLIYLRYKKRGKNPLDAEDSTAVIYENTRTKKEGTIHKPTVQDCQSDHEVPYADIVISVRGSSIPELTGLHGQTSRDHRLRWRDDGTGASHLQACRSADRLHLHPREQRLTTSFGNGTIIGEMSVSFSNTTLRVPHGFANILEGLTKEVLRDQPEDIPTFAAQYFTALLQKREESGLDPAKWGALMEHRFSNNDTSNDAVNQEKCSSAEETGNSVYEDRVFQADSFENTEDKITQTAQISSPSPEALDASKDIVDLPDPQANNELNESEDKSGETDSELSLEFLYRRTADVDICAEELKTMETAEEQMIENIQEAASEANETAEKDLEPVTLSSYRGLTDIDVCAEELQSTLHEEEHTEGSGDNTVSDAALIPPSESPDPVLVEQGVLDIHDEFTPPGTEATLYAEQDVDKEINDISYYEKTVASPVKEDEIEEPGHLSAGVSEMTNTLFDDAGPEIHDVDQHHLNEGAESLSLSEEVKTFDENQQANDILAAEAMSESSFILEKASLADRSNKDRAGLEDLVDVASDVQEENNNCESVTVATDEKDSQSDMQEDQTYDDKQTDPQDIPEMIPVGDMEGLVDSNLNISAEDMNTRSSQQDVNEVEDTSEVNNSVNAPETQEDNLFYTTVTHESKGTLPVLTSEETEQDMEVNYKQSAQASQEHTEKPEPATDYEESEQQEDKVHESMLESGTKEVEQQQGNYDVQMLPMPPSSMTIS</sequence>
<dbReference type="Pfam" id="PF02197">
    <property type="entry name" value="RIIa"/>
    <property type="match status" value="1"/>
</dbReference>
<dbReference type="OrthoDB" id="252964at2759"/>
<dbReference type="PANTHER" id="PTHR10699">
    <property type="entry name" value="NEUROMODULIN"/>
    <property type="match status" value="1"/>
</dbReference>
<dbReference type="InterPro" id="IPR013783">
    <property type="entry name" value="Ig-like_fold"/>
</dbReference>
<name>A0A9D3SF60_9TELE</name>